<dbReference type="PANTHER" id="PTHR10983:SF15">
    <property type="entry name" value="ACYLTRANSFERASE YIHG-RELATED"/>
    <property type="match status" value="1"/>
</dbReference>
<dbReference type="NCBIfam" id="NF010621">
    <property type="entry name" value="PRK14014.1"/>
    <property type="match status" value="1"/>
</dbReference>
<evidence type="ECO:0000259" key="2">
    <source>
        <dbReference type="SMART" id="SM00563"/>
    </source>
</evidence>
<keyword evidence="3" id="KW-0808">Transferase</keyword>
<proteinExistence type="predicted"/>
<dbReference type="EMBL" id="CP009706">
    <property type="protein sequence ID" value="AIU71014.1"/>
    <property type="molecule type" value="Genomic_DNA"/>
</dbReference>
<dbReference type="CDD" id="cd07990">
    <property type="entry name" value="LPLAT_LCLAT1-like"/>
    <property type="match status" value="1"/>
</dbReference>
<dbReference type="InterPro" id="IPR002123">
    <property type="entry name" value="Plipid/glycerol_acylTrfase"/>
</dbReference>
<feature type="domain" description="Phospholipid/glycerol acyltransferase" evidence="2">
    <location>
        <begin position="92"/>
        <end position="234"/>
    </location>
</feature>
<feature type="transmembrane region" description="Helical" evidence="1">
    <location>
        <begin position="126"/>
        <end position="144"/>
    </location>
</feature>
<dbReference type="Pfam" id="PF01553">
    <property type="entry name" value="Acyltransferase"/>
    <property type="match status" value="1"/>
</dbReference>
<evidence type="ECO:0000256" key="1">
    <source>
        <dbReference type="SAM" id="Phobius"/>
    </source>
</evidence>
<dbReference type="KEGG" id="hav:AT03_00420"/>
<organism evidence="3 4">
    <name type="scientific">Hafnia alvei FB1</name>
    <dbReference type="NCBI Taxonomy" id="1453496"/>
    <lineage>
        <taxon>Bacteria</taxon>
        <taxon>Pseudomonadati</taxon>
        <taxon>Pseudomonadota</taxon>
        <taxon>Gammaproteobacteria</taxon>
        <taxon>Enterobacterales</taxon>
        <taxon>Hafniaceae</taxon>
        <taxon>Hafnia</taxon>
    </lineage>
</organism>
<accession>A0A097QWZ2</accession>
<name>A0A097QWZ2_HAFAL</name>
<sequence length="306" mass="35794">MPTLIALVLSPILFVLTTALTILVTVLCSIPITIAGIIKLLLPIPFIWRYISSFADFMMWCWCQGLSMLMRLNVGLKWEIDGLEDLSKENWYLVISNHKSWTDIVVLCVLLRNHIPMNKYFLKQQLAWVPFVGFACWALDMPFMKRYSRSYLLKHPELRGKDIETTRRSCEKFRLRPTTIVNFVEGSRSTEEKRVRTHSPYRNLLPPKAAGIAFTLSALGNQFDRVLNITLVYPDNNHSPFLDLLCGRMKKIVVRVETLPITAEMHGDYFNDKVFKRHFQLWLNNLWQQKDRLIDHLKKVYAEPHK</sequence>
<keyword evidence="1" id="KW-0472">Membrane</keyword>
<dbReference type="SMART" id="SM00563">
    <property type="entry name" value="PlsC"/>
    <property type="match status" value="1"/>
</dbReference>
<dbReference type="GeneID" id="56894005"/>
<feature type="transmembrane region" description="Helical" evidence="1">
    <location>
        <begin position="12"/>
        <end position="38"/>
    </location>
</feature>
<keyword evidence="1" id="KW-1133">Transmembrane helix</keyword>
<keyword evidence="1" id="KW-0812">Transmembrane</keyword>
<evidence type="ECO:0000313" key="3">
    <source>
        <dbReference type="EMBL" id="AIU71014.1"/>
    </source>
</evidence>
<dbReference type="OrthoDB" id="319710at2"/>
<dbReference type="PATRIC" id="fig|1453496.5.peg.93"/>
<dbReference type="RefSeq" id="WP_025799760.1">
    <property type="nucleotide sequence ID" value="NZ_CP009706.1"/>
</dbReference>
<dbReference type="eggNOG" id="COG0204">
    <property type="taxonomic scope" value="Bacteria"/>
</dbReference>
<dbReference type="AlphaFoldDB" id="A0A097QWZ2"/>
<dbReference type="HOGENOM" id="CLU_054727_0_1_6"/>
<dbReference type="SUPFAM" id="SSF69593">
    <property type="entry name" value="Glycerol-3-phosphate (1)-acyltransferase"/>
    <property type="match status" value="1"/>
</dbReference>
<gene>
    <name evidence="3" type="ORF">AT03_00420</name>
</gene>
<dbReference type="GO" id="GO:0016746">
    <property type="term" value="F:acyltransferase activity"/>
    <property type="evidence" value="ECO:0007669"/>
    <property type="project" value="UniProtKB-KW"/>
</dbReference>
<dbReference type="PANTHER" id="PTHR10983">
    <property type="entry name" value="1-ACYLGLYCEROL-3-PHOSPHATE ACYLTRANSFERASE-RELATED"/>
    <property type="match status" value="1"/>
</dbReference>
<protein>
    <submittedName>
        <fullName evidence="3">Acyltransferase</fullName>
    </submittedName>
</protein>
<keyword evidence="4" id="KW-1185">Reference proteome</keyword>
<evidence type="ECO:0000313" key="4">
    <source>
        <dbReference type="Proteomes" id="UP000029986"/>
    </source>
</evidence>
<keyword evidence="3" id="KW-0012">Acyltransferase</keyword>
<dbReference type="GO" id="GO:0005886">
    <property type="term" value="C:plasma membrane"/>
    <property type="evidence" value="ECO:0007669"/>
    <property type="project" value="TreeGrafter"/>
</dbReference>
<reference evidence="3 4" key="1">
    <citation type="journal article" date="2014" name="Gut Pathog.">
        <title>Gene clusters of Hafnia alvei strain FB1 important in survival and pathogenesis: a draft genome perspective.</title>
        <authorList>
            <person name="Tan J.Y."/>
            <person name="Yin W.F."/>
            <person name="Chan K.G."/>
        </authorList>
    </citation>
    <scope>NUCLEOTIDE SEQUENCE [LARGE SCALE GENOMIC DNA]</scope>
    <source>
        <strain evidence="3 4">FB1</strain>
    </source>
</reference>
<dbReference type="Proteomes" id="UP000029986">
    <property type="component" value="Chromosome"/>
</dbReference>